<dbReference type="PROSITE" id="PS00135">
    <property type="entry name" value="TRYPSIN_SER"/>
    <property type="match status" value="1"/>
</dbReference>
<keyword evidence="5 8" id="KW-0720">Serine protease</keyword>
<keyword evidence="2 8" id="KW-0645">Protease</keyword>
<evidence type="ECO:0000256" key="8">
    <source>
        <dbReference type="RuleBase" id="RU363034"/>
    </source>
</evidence>
<dbReference type="InterPro" id="IPR009003">
    <property type="entry name" value="Peptidase_S1_PA"/>
</dbReference>
<dbReference type="EMBL" id="OU896722">
    <property type="protein sequence ID" value="CAH1154747.1"/>
    <property type="molecule type" value="Genomic_DNA"/>
</dbReference>
<evidence type="ECO:0000256" key="2">
    <source>
        <dbReference type="ARBA" id="ARBA00022670"/>
    </source>
</evidence>
<dbReference type="InterPro" id="IPR001254">
    <property type="entry name" value="Trypsin_dom"/>
</dbReference>
<evidence type="ECO:0000313" key="12">
    <source>
        <dbReference type="Proteomes" id="UP001153737"/>
    </source>
</evidence>
<gene>
    <name evidence="11" type="ORF">PHAECO_LOCUS5184</name>
</gene>
<keyword evidence="12" id="KW-1185">Reference proteome</keyword>
<keyword evidence="3 9" id="KW-0732">Signal</keyword>
<dbReference type="AlphaFoldDB" id="A0A9P0DQU7"/>
<dbReference type="GO" id="GO:0004252">
    <property type="term" value="F:serine-type endopeptidase activity"/>
    <property type="evidence" value="ECO:0007669"/>
    <property type="project" value="InterPro"/>
</dbReference>
<dbReference type="Proteomes" id="UP001153737">
    <property type="component" value="Chromosome 16"/>
</dbReference>
<accession>A0A9P0DQU7</accession>
<dbReference type="PANTHER" id="PTHR24276:SF91">
    <property type="entry name" value="AT26814P-RELATED"/>
    <property type="match status" value="1"/>
</dbReference>
<evidence type="ECO:0000313" key="11">
    <source>
        <dbReference type="EMBL" id="CAH1154747.1"/>
    </source>
</evidence>
<evidence type="ECO:0000256" key="9">
    <source>
        <dbReference type="SAM" id="SignalP"/>
    </source>
</evidence>
<evidence type="ECO:0000256" key="3">
    <source>
        <dbReference type="ARBA" id="ARBA00022729"/>
    </source>
</evidence>
<evidence type="ECO:0000256" key="1">
    <source>
        <dbReference type="ARBA" id="ARBA00007664"/>
    </source>
</evidence>
<keyword evidence="7" id="KW-1015">Disulfide bond</keyword>
<dbReference type="PANTHER" id="PTHR24276">
    <property type="entry name" value="POLYSERASE-RELATED"/>
    <property type="match status" value="1"/>
</dbReference>
<dbReference type="Gene3D" id="2.40.10.10">
    <property type="entry name" value="Trypsin-like serine proteases"/>
    <property type="match status" value="1"/>
</dbReference>
<reference evidence="11" key="1">
    <citation type="submission" date="2022-01" db="EMBL/GenBank/DDBJ databases">
        <authorList>
            <person name="King R."/>
        </authorList>
    </citation>
    <scope>NUCLEOTIDE SEQUENCE</scope>
</reference>
<dbReference type="SMART" id="SM00020">
    <property type="entry name" value="Tryp_SPc"/>
    <property type="match status" value="1"/>
</dbReference>
<evidence type="ECO:0000256" key="6">
    <source>
        <dbReference type="ARBA" id="ARBA00023145"/>
    </source>
</evidence>
<dbReference type="InterPro" id="IPR001314">
    <property type="entry name" value="Peptidase_S1A"/>
</dbReference>
<evidence type="ECO:0000256" key="5">
    <source>
        <dbReference type="ARBA" id="ARBA00022825"/>
    </source>
</evidence>
<name>A0A9P0DQU7_PHACE</name>
<protein>
    <recommendedName>
        <fullName evidence="10">Peptidase S1 domain-containing protein</fullName>
    </recommendedName>
</protein>
<dbReference type="InterPro" id="IPR033116">
    <property type="entry name" value="TRYPSIN_SER"/>
</dbReference>
<comment type="similarity">
    <text evidence="1">Belongs to the peptidase S1 family.</text>
</comment>
<organism evidence="11 12">
    <name type="scientific">Phaedon cochleariae</name>
    <name type="common">Mustard beetle</name>
    <dbReference type="NCBI Taxonomy" id="80249"/>
    <lineage>
        <taxon>Eukaryota</taxon>
        <taxon>Metazoa</taxon>
        <taxon>Ecdysozoa</taxon>
        <taxon>Arthropoda</taxon>
        <taxon>Hexapoda</taxon>
        <taxon>Insecta</taxon>
        <taxon>Pterygota</taxon>
        <taxon>Neoptera</taxon>
        <taxon>Endopterygota</taxon>
        <taxon>Coleoptera</taxon>
        <taxon>Polyphaga</taxon>
        <taxon>Cucujiformia</taxon>
        <taxon>Chrysomeloidea</taxon>
        <taxon>Chrysomelidae</taxon>
        <taxon>Chrysomelinae</taxon>
        <taxon>Chrysomelini</taxon>
        <taxon>Phaedon</taxon>
    </lineage>
</organism>
<keyword evidence="6" id="KW-0865">Zymogen</keyword>
<dbReference type="OrthoDB" id="10051896at2759"/>
<dbReference type="PROSITE" id="PS50240">
    <property type="entry name" value="TRYPSIN_DOM"/>
    <property type="match status" value="1"/>
</dbReference>
<proteinExistence type="inferred from homology"/>
<dbReference type="CDD" id="cd00190">
    <property type="entry name" value="Tryp_SPc"/>
    <property type="match status" value="1"/>
</dbReference>
<dbReference type="GO" id="GO:0006508">
    <property type="term" value="P:proteolysis"/>
    <property type="evidence" value="ECO:0007669"/>
    <property type="project" value="UniProtKB-KW"/>
</dbReference>
<dbReference type="PROSITE" id="PS00134">
    <property type="entry name" value="TRYPSIN_HIS"/>
    <property type="match status" value="1"/>
</dbReference>
<evidence type="ECO:0000259" key="10">
    <source>
        <dbReference type="PROSITE" id="PS50240"/>
    </source>
</evidence>
<dbReference type="PRINTS" id="PR00722">
    <property type="entry name" value="CHYMOTRYPSIN"/>
</dbReference>
<reference evidence="11" key="2">
    <citation type="submission" date="2022-10" db="EMBL/GenBank/DDBJ databases">
        <authorList>
            <consortium name="ENA_rothamsted_submissions"/>
            <consortium name="culmorum"/>
            <person name="King R."/>
        </authorList>
    </citation>
    <scope>NUCLEOTIDE SEQUENCE</scope>
</reference>
<feature type="signal peptide" evidence="9">
    <location>
        <begin position="1"/>
        <end position="18"/>
    </location>
</feature>
<dbReference type="SUPFAM" id="SSF50494">
    <property type="entry name" value="Trypsin-like serine proteases"/>
    <property type="match status" value="1"/>
</dbReference>
<dbReference type="Pfam" id="PF00089">
    <property type="entry name" value="Trypsin"/>
    <property type="match status" value="1"/>
</dbReference>
<evidence type="ECO:0000256" key="4">
    <source>
        <dbReference type="ARBA" id="ARBA00022801"/>
    </source>
</evidence>
<dbReference type="FunFam" id="2.40.10.10:FF:000077">
    <property type="entry name" value="Predicted protein"/>
    <property type="match status" value="1"/>
</dbReference>
<sequence>MKSAFLLCLLVKISSNLGANVPSLGIVNGTSVSIEDYPYQASIQFYRLHGCGGSILNEKFILTAAHCIYDVTADIVSVRLGSSIRNDGGTVYQVSEIHQHPSFNSKTYDYDVAILELEDNIAFGTGVKPITLATSGTIIADGLPAVATGWGRMYQGGPPSDQLQMVVLPTISTAACANFYPEGFVTERMFCAGYDEGGKDTCEGDSGGPLVVSGILIGITSWGDICAKAKSPGAYTNIPNLIDYIDSIIN</sequence>
<dbReference type="InterPro" id="IPR050430">
    <property type="entry name" value="Peptidase_S1"/>
</dbReference>
<dbReference type="InterPro" id="IPR018114">
    <property type="entry name" value="TRYPSIN_HIS"/>
</dbReference>
<feature type="domain" description="Peptidase S1" evidence="10">
    <location>
        <begin position="26"/>
        <end position="250"/>
    </location>
</feature>
<evidence type="ECO:0000256" key="7">
    <source>
        <dbReference type="ARBA" id="ARBA00023157"/>
    </source>
</evidence>
<feature type="chain" id="PRO_5040472911" description="Peptidase S1 domain-containing protein" evidence="9">
    <location>
        <begin position="19"/>
        <end position="250"/>
    </location>
</feature>
<dbReference type="InterPro" id="IPR043504">
    <property type="entry name" value="Peptidase_S1_PA_chymotrypsin"/>
</dbReference>
<keyword evidence="4 8" id="KW-0378">Hydrolase</keyword>